<feature type="transmembrane region" description="Helical" evidence="1">
    <location>
        <begin position="51"/>
        <end position="68"/>
    </location>
</feature>
<dbReference type="EMBL" id="JAUEPS010000004">
    <property type="protein sequence ID" value="KAK0465962.1"/>
    <property type="molecule type" value="Genomic_DNA"/>
</dbReference>
<accession>A0AA39NHY5</accession>
<evidence type="ECO:0000256" key="1">
    <source>
        <dbReference type="SAM" id="Phobius"/>
    </source>
</evidence>
<sequence>MLQDHSSVNRCLLMITRPIAYVRVGRSSGTRLLALPSSFSPLFRCNSSTEFFLVLLIADAAFFSAALISTCLRGALPIGIFGGAILVRVIDARRSCSAVE</sequence>
<dbReference type="AlphaFoldDB" id="A0AA39NHY5"/>
<proteinExistence type="predicted"/>
<protein>
    <submittedName>
        <fullName evidence="2">Uncharacterized protein</fullName>
    </submittedName>
</protein>
<dbReference type="Proteomes" id="UP001175211">
    <property type="component" value="Unassembled WGS sequence"/>
</dbReference>
<comment type="caution">
    <text evidence="2">The sequence shown here is derived from an EMBL/GenBank/DDBJ whole genome shotgun (WGS) entry which is preliminary data.</text>
</comment>
<evidence type="ECO:0000313" key="3">
    <source>
        <dbReference type="Proteomes" id="UP001175211"/>
    </source>
</evidence>
<keyword evidence="1" id="KW-0472">Membrane</keyword>
<evidence type="ECO:0000313" key="2">
    <source>
        <dbReference type="EMBL" id="KAK0465962.1"/>
    </source>
</evidence>
<keyword evidence="3" id="KW-1185">Reference proteome</keyword>
<dbReference type="RefSeq" id="XP_060336789.1">
    <property type="nucleotide sequence ID" value="XM_060471457.1"/>
</dbReference>
<name>A0AA39NHY5_ARMTA</name>
<gene>
    <name evidence="2" type="ORF">EV420DRAFT_1509005</name>
</gene>
<keyword evidence="1" id="KW-0812">Transmembrane</keyword>
<reference evidence="2" key="1">
    <citation type="submission" date="2023-06" db="EMBL/GenBank/DDBJ databases">
        <authorList>
            <consortium name="Lawrence Berkeley National Laboratory"/>
            <person name="Ahrendt S."/>
            <person name="Sahu N."/>
            <person name="Indic B."/>
            <person name="Wong-Bajracharya J."/>
            <person name="Merenyi Z."/>
            <person name="Ke H.-M."/>
            <person name="Monk M."/>
            <person name="Kocsube S."/>
            <person name="Drula E."/>
            <person name="Lipzen A."/>
            <person name="Balint B."/>
            <person name="Henrissat B."/>
            <person name="Andreopoulos B."/>
            <person name="Martin F.M."/>
            <person name="Harder C.B."/>
            <person name="Rigling D."/>
            <person name="Ford K.L."/>
            <person name="Foster G.D."/>
            <person name="Pangilinan J."/>
            <person name="Papanicolaou A."/>
            <person name="Barry K."/>
            <person name="LaButti K."/>
            <person name="Viragh M."/>
            <person name="Koriabine M."/>
            <person name="Yan M."/>
            <person name="Riley R."/>
            <person name="Champramary S."/>
            <person name="Plett K.L."/>
            <person name="Tsai I.J."/>
            <person name="Slot J."/>
            <person name="Sipos G."/>
            <person name="Plett J."/>
            <person name="Nagy L.G."/>
            <person name="Grigoriev I.V."/>
        </authorList>
    </citation>
    <scope>NUCLEOTIDE SEQUENCE</scope>
    <source>
        <strain evidence="2">CCBAS 213</strain>
    </source>
</reference>
<organism evidence="2 3">
    <name type="scientific">Armillaria tabescens</name>
    <name type="common">Ringless honey mushroom</name>
    <name type="synonym">Agaricus tabescens</name>
    <dbReference type="NCBI Taxonomy" id="1929756"/>
    <lineage>
        <taxon>Eukaryota</taxon>
        <taxon>Fungi</taxon>
        <taxon>Dikarya</taxon>
        <taxon>Basidiomycota</taxon>
        <taxon>Agaricomycotina</taxon>
        <taxon>Agaricomycetes</taxon>
        <taxon>Agaricomycetidae</taxon>
        <taxon>Agaricales</taxon>
        <taxon>Marasmiineae</taxon>
        <taxon>Physalacriaceae</taxon>
        <taxon>Desarmillaria</taxon>
    </lineage>
</organism>
<feature type="transmembrane region" description="Helical" evidence="1">
    <location>
        <begin position="74"/>
        <end position="90"/>
    </location>
</feature>
<keyword evidence="1" id="KW-1133">Transmembrane helix</keyword>
<dbReference type="GeneID" id="85355005"/>